<evidence type="ECO:0000313" key="1">
    <source>
        <dbReference type="EMBL" id="SUV53205.1"/>
    </source>
</evidence>
<evidence type="ECO:0008006" key="3">
    <source>
        <dbReference type="Google" id="ProtNLM"/>
    </source>
</evidence>
<sequence>MKIKKKSILITFLGIVLFSCAYDKSYQEYKIDNLSKSISDTLIFQNESDMTGVEIIIIGNVNGRGMIEFENGSGRFEKIDLVNRVDEVYKTEWYESKMLFKYQPMDSINEGNLIIKYRAF</sequence>
<gene>
    <name evidence="1" type="ORF">NCTC11661_02354</name>
</gene>
<dbReference type="RefSeq" id="WP_002665284.1">
    <property type="nucleotide sequence ID" value="NZ_UFTJ01000005.1"/>
</dbReference>
<proteinExistence type="predicted"/>
<accession>A0A380ZW18</accession>
<evidence type="ECO:0000313" key="2">
    <source>
        <dbReference type="Proteomes" id="UP000255515"/>
    </source>
</evidence>
<reference evidence="1 2" key="1">
    <citation type="submission" date="2018-06" db="EMBL/GenBank/DDBJ databases">
        <authorList>
            <consortium name="Pathogen Informatics"/>
            <person name="Doyle S."/>
        </authorList>
    </citation>
    <scope>NUCLEOTIDE SEQUENCE [LARGE SCALE GENOMIC DNA]</scope>
    <source>
        <strain evidence="1 2">NCTC11661</strain>
    </source>
</reference>
<name>A0A380ZW18_9FLAO</name>
<dbReference type="AlphaFoldDB" id="A0A380ZW18"/>
<protein>
    <recommendedName>
        <fullName evidence="3">Lipoprotein</fullName>
    </recommendedName>
</protein>
<dbReference type="Proteomes" id="UP000255515">
    <property type="component" value="Unassembled WGS sequence"/>
</dbReference>
<dbReference type="PROSITE" id="PS51257">
    <property type="entry name" value="PROKAR_LIPOPROTEIN"/>
    <property type="match status" value="1"/>
</dbReference>
<dbReference type="EMBL" id="UFTJ01000005">
    <property type="protein sequence ID" value="SUV53205.1"/>
    <property type="molecule type" value="Genomic_DNA"/>
</dbReference>
<organism evidence="1 2">
    <name type="scientific">Bergeyella zoohelcum</name>
    <dbReference type="NCBI Taxonomy" id="1015"/>
    <lineage>
        <taxon>Bacteria</taxon>
        <taxon>Pseudomonadati</taxon>
        <taxon>Bacteroidota</taxon>
        <taxon>Flavobacteriia</taxon>
        <taxon>Flavobacteriales</taxon>
        <taxon>Weeksellaceae</taxon>
        <taxon>Bergeyella</taxon>
    </lineage>
</organism>